<dbReference type="PRINTS" id="PR00819">
    <property type="entry name" value="CBXCFQXSUPER"/>
</dbReference>
<feature type="compositionally biased region" description="Basic and acidic residues" evidence="4">
    <location>
        <begin position="280"/>
        <end position="292"/>
    </location>
</feature>
<dbReference type="FunFam" id="3.40.50.300:FF:000216">
    <property type="entry name" value="Type VII secretion ATPase EccA"/>
    <property type="match status" value="2"/>
</dbReference>
<sequence>MKLLIAVIPMATSLVLLCPSQNLQLKRKTNIMRGSRDEGWFVRISNQLKGQKEKMDNENTITIGALSGDELELTAKFRASVLADEPLSTVLRDFGKDNLSIALKAIVPDETAIRRIISAASGSSTNLIATLPSHTEKEVEAFENSLPLLEKKSLVADNLDNCVDLMIKGKYLDAYDALEGLFGNSEHVLHRCSILLRGICAAELGGGADLDALLKAPQQIQEEAPIRDIVQARIELDRSDPRQAYAAALCAASRPRMTPKLTELAKQYLARADALIVEEDSTKEQTMDNKEDYTEEDDDDEYSIRAGKSAALKKLNKMVGLTELKEDWLELKESVELDQERDEDPRNKQYSILLAGKTGTGKTVLGKLYAQLIEELNIVPTSEPPRFVDTTGSKLVQMGPQEFVKNVLNIFGDDGRSKLDIGDSVIVANKRHKGVGTICYVDSKHGSFDVHFGDSVEIKVRRAGLIALDRLGGILFIDDAWQLEPQKSTTGRQIIDLLQGAMDDFGGRLVVILAGQEDKLDNLVFNDPYAPGLSSRFRKRYVLPDFNDDELEALMYRILENKKPKFTLSENRYARIAAKRLGKQRSSTGFANARAVENLIDTIGQRQTARVLKARRQDKDIDIFAFTRDDILGSRQNLRAKIEASSAWKKLHEMYGLERVKQSVSQLITMAETNAEREELELPLQSSSLNRVFYGNPGTGKTTVAKLYGEILRELGLLSDGELVVTNPSDFVGSALGQSEEKTVAILEKAKGKVLVIDEAYGLHPSPGGNRGQLGDRSDPYKSAVIDTIVARVQGVAGEDQCVLLLGYKREMQDLVQNANPGLARRFQLDHAFEFEDYDDDALFRILLSKVKLRGRTVTFEAARTAVRKKLAKERLRPNFGNAGAIDNLVSDAVSRAEQRIQRKHSGCANTRAQDLALLEEDFYVEPPHFANPEQFIFNGLIGCNAVREKLREYQSVVNAARAVGRDPIADLPLTFVFSGEPGTGKTTIAKRMGMLFEALGVLPSSDVHVCSASDFSTGYVGQAARKTREYFESARGAVLFIDEAYRLYDPHGRSYFQEATDEIVSMLTEDEFQGKMVVIFAGYPAQMRAMLDNVNPGLKSRLTEIINFPNFDVAATAELAELQLTSHKRIDVLHDLKPYAQRLIDAPQWANGRDVETWVKRIASEAAKAGHPTQATADVISRATDYLLQLKAPLEDDTKLTPIIINDDLPMATLDPHPLPIVDVQVVQEIAKEEEEDGPVPPGSDDLRALLEQACVICGYDENTQKRTALRDALSSGQIPEDILTFVRAKENSMTHDQLYAALMAQAPSVANALSSKILYDSRRAMRLAKLSDEDRQNEIDREHAVLTQLKQMGKCPAGFNWHREGAGWRCGGGSHFVSDDDPLLADL</sequence>
<evidence type="ECO:0000256" key="1">
    <source>
        <dbReference type="ARBA" id="ARBA00010378"/>
    </source>
</evidence>
<feature type="chain" id="PRO_5031465052" description="AAA+ ATPase domain-containing protein" evidence="5">
    <location>
        <begin position="18"/>
        <end position="1389"/>
    </location>
</feature>
<dbReference type="PANTHER" id="PTHR43392:SF2">
    <property type="entry name" value="AAA-TYPE ATPASE FAMILY PROTEIN _ ANKYRIN REPEAT FAMILY PROTEIN"/>
    <property type="match status" value="1"/>
</dbReference>
<dbReference type="InterPro" id="IPR003593">
    <property type="entry name" value="AAA+_ATPase"/>
</dbReference>
<accession>A0A7S3K0V0</accession>
<dbReference type="EMBL" id="HBIJ01013837">
    <property type="protein sequence ID" value="CAE0368549.1"/>
    <property type="molecule type" value="Transcribed_RNA"/>
</dbReference>
<keyword evidence="2" id="KW-0547">Nucleotide-binding</keyword>
<dbReference type="SUPFAM" id="SSF52540">
    <property type="entry name" value="P-loop containing nucleoside triphosphate hydrolases"/>
    <property type="match status" value="3"/>
</dbReference>
<dbReference type="InterPro" id="IPR003959">
    <property type="entry name" value="ATPase_AAA_core"/>
</dbReference>
<organism evidence="7">
    <name type="scientific">Aureoumbra lagunensis</name>
    <dbReference type="NCBI Taxonomy" id="44058"/>
    <lineage>
        <taxon>Eukaryota</taxon>
        <taxon>Sar</taxon>
        <taxon>Stramenopiles</taxon>
        <taxon>Ochrophyta</taxon>
        <taxon>Pelagophyceae</taxon>
        <taxon>Pelagomonadales</taxon>
        <taxon>Aureoumbra</taxon>
    </lineage>
</organism>
<feature type="domain" description="AAA+ ATPase" evidence="6">
    <location>
        <begin position="972"/>
        <end position="1102"/>
    </location>
</feature>
<reference evidence="7" key="1">
    <citation type="submission" date="2021-01" db="EMBL/GenBank/DDBJ databases">
        <authorList>
            <person name="Corre E."/>
            <person name="Pelletier E."/>
            <person name="Niang G."/>
            <person name="Scheremetjew M."/>
            <person name="Finn R."/>
            <person name="Kale V."/>
            <person name="Holt S."/>
            <person name="Cochrane G."/>
            <person name="Meng A."/>
            <person name="Brown T."/>
            <person name="Cohen L."/>
        </authorList>
    </citation>
    <scope>NUCLEOTIDE SEQUENCE</scope>
    <source>
        <strain evidence="7">CCMP1510</strain>
    </source>
</reference>
<dbReference type="Gene3D" id="1.10.8.60">
    <property type="match status" value="2"/>
</dbReference>
<evidence type="ECO:0000256" key="5">
    <source>
        <dbReference type="SAM" id="SignalP"/>
    </source>
</evidence>
<feature type="signal peptide" evidence="5">
    <location>
        <begin position="1"/>
        <end position="17"/>
    </location>
</feature>
<evidence type="ECO:0000256" key="3">
    <source>
        <dbReference type="ARBA" id="ARBA00022840"/>
    </source>
</evidence>
<evidence type="ECO:0000313" key="7">
    <source>
        <dbReference type="EMBL" id="CAE0368549.1"/>
    </source>
</evidence>
<evidence type="ECO:0000259" key="6">
    <source>
        <dbReference type="SMART" id="SM00382"/>
    </source>
</evidence>
<dbReference type="GO" id="GO:0005524">
    <property type="term" value="F:ATP binding"/>
    <property type="evidence" value="ECO:0007669"/>
    <property type="project" value="UniProtKB-KW"/>
</dbReference>
<dbReference type="Pfam" id="PF17866">
    <property type="entry name" value="AAA_lid_6"/>
    <property type="match status" value="2"/>
</dbReference>
<dbReference type="Pfam" id="PF00004">
    <property type="entry name" value="AAA"/>
    <property type="match status" value="3"/>
</dbReference>
<dbReference type="InterPro" id="IPR050773">
    <property type="entry name" value="CbxX/CfxQ_RuBisCO_ESX"/>
</dbReference>
<dbReference type="Gene3D" id="3.40.50.300">
    <property type="entry name" value="P-loop containing nucleotide triphosphate hydrolases"/>
    <property type="match status" value="3"/>
</dbReference>
<dbReference type="SMART" id="SM00382">
    <property type="entry name" value="AAA"/>
    <property type="match status" value="3"/>
</dbReference>
<dbReference type="InterPro" id="IPR041627">
    <property type="entry name" value="AAA_lid_6"/>
</dbReference>
<protein>
    <recommendedName>
        <fullName evidence="6">AAA+ ATPase domain-containing protein</fullName>
    </recommendedName>
</protein>
<name>A0A7S3K0V0_9STRA</name>
<dbReference type="FunFam" id="1.10.8.60:FF:000160">
    <property type="entry name" value="WGS project CABT00000000 data, contig 2.55"/>
    <property type="match status" value="1"/>
</dbReference>
<dbReference type="InterPro" id="IPR000641">
    <property type="entry name" value="CbxX/CfxQ"/>
</dbReference>
<dbReference type="PANTHER" id="PTHR43392">
    <property type="entry name" value="AAA-TYPE ATPASE FAMILY PROTEIN / ANKYRIN REPEAT FAMILY PROTEIN"/>
    <property type="match status" value="1"/>
</dbReference>
<feature type="domain" description="AAA+ ATPase" evidence="6">
    <location>
        <begin position="687"/>
        <end position="839"/>
    </location>
</feature>
<dbReference type="GO" id="GO:0016887">
    <property type="term" value="F:ATP hydrolysis activity"/>
    <property type="evidence" value="ECO:0007669"/>
    <property type="project" value="InterPro"/>
</dbReference>
<feature type="domain" description="AAA+ ATPase" evidence="6">
    <location>
        <begin position="348"/>
        <end position="547"/>
    </location>
</feature>
<evidence type="ECO:0000256" key="2">
    <source>
        <dbReference type="ARBA" id="ARBA00022741"/>
    </source>
</evidence>
<proteinExistence type="inferred from homology"/>
<feature type="region of interest" description="Disordered" evidence="4">
    <location>
        <begin position="280"/>
        <end position="301"/>
    </location>
</feature>
<evidence type="ECO:0000256" key="4">
    <source>
        <dbReference type="SAM" id="MobiDB-lite"/>
    </source>
</evidence>
<dbReference type="CDD" id="cd00009">
    <property type="entry name" value="AAA"/>
    <property type="match status" value="1"/>
</dbReference>
<keyword evidence="5" id="KW-0732">Signal</keyword>
<comment type="similarity">
    <text evidence="1">Belongs to the CbxX/CfxQ family.</text>
</comment>
<gene>
    <name evidence="7" type="ORF">ALAG00032_LOCUS9312</name>
</gene>
<dbReference type="InterPro" id="IPR027417">
    <property type="entry name" value="P-loop_NTPase"/>
</dbReference>
<keyword evidence="3" id="KW-0067">ATP-binding</keyword>